<gene>
    <name evidence="2" type="ORF">MGAL_10B081064</name>
</gene>
<dbReference type="PROSITE" id="PS51406">
    <property type="entry name" value="FIBRINOGEN_C_2"/>
    <property type="match status" value="2"/>
</dbReference>
<comment type="caution">
    <text evidence="2">The sequence shown here is derived from an EMBL/GenBank/DDBJ whole genome shotgun (WGS) entry which is preliminary data.</text>
</comment>
<sequence>MKRKRKLILKKLETYKEVIKLNKHIEKEFKWIIEEIKDHKSAPEMIKSLRKDVLDICEGPPLSQQRDCTDLKKLNKMTGVHTIYPDNVHGVKVFCNMEVDGGGWSVIQRRQDGTTNFYRSWSEYKSGFGSPDKNVWLGDSLRYQNGMKFSTYDQDNDAYKAVDCVARDHAGWWYNQCHNVNINGLYKKGKSDKHNVVSWNLARGPYYSLKFVRMMIRRH</sequence>
<keyword evidence="3" id="KW-1185">Reference proteome</keyword>
<dbReference type="GO" id="GO:0005615">
    <property type="term" value="C:extracellular space"/>
    <property type="evidence" value="ECO:0007669"/>
    <property type="project" value="TreeGrafter"/>
</dbReference>
<evidence type="ECO:0000313" key="2">
    <source>
        <dbReference type="EMBL" id="VDI74908.1"/>
    </source>
</evidence>
<dbReference type="InterPro" id="IPR014716">
    <property type="entry name" value="Fibrinogen_a/b/g_C_1"/>
</dbReference>
<proteinExistence type="predicted"/>
<dbReference type="NCBIfam" id="NF040941">
    <property type="entry name" value="GGGWT_bact"/>
    <property type="match status" value="1"/>
</dbReference>
<dbReference type="InterPro" id="IPR002181">
    <property type="entry name" value="Fibrinogen_a/b/g_C_dom"/>
</dbReference>
<feature type="domain" description="Fibrinogen C-terminal" evidence="1">
    <location>
        <begin position="59"/>
        <end position="138"/>
    </location>
</feature>
<dbReference type="InterPro" id="IPR036056">
    <property type="entry name" value="Fibrinogen-like_C"/>
</dbReference>
<evidence type="ECO:0000259" key="1">
    <source>
        <dbReference type="PROSITE" id="PS51406"/>
    </source>
</evidence>
<organism evidence="2 3">
    <name type="scientific">Mytilus galloprovincialis</name>
    <name type="common">Mediterranean mussel</name>
    <dbReference type="NCBI Taxonomy" id="29158"/>
    <lineage>
        <taxon>Eukaryota</taxon>
        <taxon>Metazoa</taxon>
        <taxon>Spiralia</taxon>
        <taxon>Lophotrochozoa</taxon>
        <taxon>Mollusca</taxon>
        <taxon>Bivalvia</taxon>
        <taxon>Autobranchia</taxon>
        <taxon>Pteriomorphia</taxon>
        <taxon>Mytilida</taxon>
        <taxon>Mytiloidea</taxon>
        <taxon>Mytilidae</taxon>
        <taxon>Mytilinae</taxon>
        <taxon>Mytilus</taxon>
    </lineage>
</organism>
<protein>
    <recommendedName>
        <fullName evidence="1">Fibrinogen C-terminal domain-containing protein</fullName>
    </recommendedName>
</protein>
<dbReference type="OrthoDB" id="7735366at2759"/>
<dbReference type="Gene3D" id="3.90.215.10">
    <property type="entry name" value="Gamma Fibrinogen, chain A, domain 1"/>
    <property type="match status" value="2"/>
</dbReference>
<dbReference type="EMBL" id="UYJE01009613">
    <property type="protein sequence ID" value="VDI74908.1"/>
    <property type="molecule type" value="Genomic_DNA"/>
</dbReference>
<dbReference type="SUPFAM" id="SSF56496">
    <property type="entry name" value="Fibrinogen C-terminal domain-like"/>
    <property type="match status" value="1"/>
</dbReference>
<evidence type="ECO:0000313" key="3">
    <source>
        <dbReference type="Proteomes" id="UP000596742"/>
    </source>
</evidence>
<dbReference type="Pfam" id="PF00147">
    <property type="entry name" value="Fibrinogen_C"/>
    <property type="match status" value="1"/>
</dbReference>
<feature type="domain" description="Fibrinogen C-terminal" evidence="1">
    <location>
        <begin position="139"/>
        <end position="219"/>
    </location>
</feature>
<dbReference type="PANTHER" id="PTHR19143">
    <property type="entry name" value="FIBRINOGEN/TENASCIN/ANGIOPOEITIN"/>
    <property type="match status" value="1"/>
</dbReference>
<dbReference type="Proteomes" id="UP000596742">
    <property type="component" value="Unassembled WGS sequence"/>
</dbReference>
<dbReference type="SMART" id="SM00186">
    <property type="entry name" value="FBG"/>
    <property type="match status" value="1"/>
</dbReference>
<dbReference type="InterPro" id="IPR050373">
    <property type="entry name" value="Fibrinogen_C-term_domain"/>
</dbReference>
<dbReference type="AlphaFoldDB" id="A0A8B6H7Y1"/>
<name>A0A8B6H7Y1_MYTGA</name>
<reference evidence="2" key="1">
    <citation type="submission" date="2018-11" db="EMBL/GenBank/DDBJ databases">
        <authorList>
            <person name="Alioto T."/>
            <person name="Alioto T."/>
        </authorList>
    </citation>
    <scope>NUCLEOTIDE SEQUENCE</scope>
</reference>
<accession>A0A8B6H7Y1</accession>